<dbReference type="Proteomes" id="UP000070260">
    <property type="component" value="Chromosome"/>
</dbReference>
<dbReference type="SUPFAM" id="SSF51161">
    <property type="entry name" value="Trimeric LpxA-like enzymes"/>
    <property type="match status" value="1"/>
</dbReference>
<dbReference type="InterPro" id="IPR050484">
    <property type="entry name" value="Transf_Hexapept/Carb_Anhydrase"/>
</dbReference>
<accession>A0A127EJP2</accession>
<dbReference type="AlphaFoldDB" id="A0A127EJP2"/>
<dbReference type="OrthoDB" id="9803036at2"/>
<dbReference type="GO" id="GO:0016740">
    <property type="term" value="F:transferase activity"/>
    <property type="evidence" value="ECO:0007669"/>
    <property type="project" value="UniProtKB-KW"/>
</dbReference>
<gene>
    <name evidence="1" type="ORF">JFP838_10465</name>
</gene>
<dbReference type="InterPro" id="IPR047324">
    <property type="entry name" value="LbH_gamma_CA-like"/>
</dbReference>
<dbReference type="CDD" id="cd04645">
    <property type="entry name" value="LbH_gamma_CA_like"/>
    <property type="match status" value="1"/>
</dbReference>
<dbReference type="PANTHER" id="PTHR13061:SF29">
    <property type="entry name" value="GAMMA CARBONIC ANHYDRASE-LIKE 1, MITOCHONDRIAL-RELATED"/>
    <property type="match status" value="1"/>
</dbReference>
<dbReference type="PATRIC" id="fig|1502.177.peg.2145"/>
<dbReference type="Gene3D" id="2.160.10.10">
    <property type="entry name" value="Hexapeptide repeat proteins"/>
    <property type="match status" value="1"/>
</dbReference>
<dbReference type="RefSeq" id="WP_061428757.1">
    <property type="nucleotide sequence ID" value="NZ_CABPRK010000001.1"/>
</dbReference>
<dbReference type="PANTHER" id="PTHR13061">
    <property type="entry name" value="DYNACTIN SUBUNIT P25"/>
    <property type="match status" value="1"/>
</dbReference>
<keyword evidence="1" id="KW-0808">Transferase</keyword>
<sequence length="167" mass="18045">MLIEIRGKKPEIGGKTFIAHSSDIIGDVTIGRDCGIWFGSVIRGDDNLIKIGNETNVQDNAVLHVDKEHTIEIGSGVTIGHGAIIHGCKIEDECLIGMGAIILNGAKIGKNTMIAAGTLVSQNKEIPEGVLVMGVPGKVVRKLTEDEIESIKNSRREYVKMKNLYIK</sequence>
<protein>
    <submittedName>
        <fullName evidence="1">Acetyltransferase</fullName>
    </submittedName>
</protein>
<reference evidence="1 2" key="1">
    <citation type="journal article" date="2016" name="PLoS ONE">
        <title>Plasmid Characterization and Chromosome Analysis of Two netF+ Clostridium perfringens Isolates Associated with Foal and Canine Necrotizing Enteritis.</title>
        <authorList>
            <person name="Mehdizadeh Gohari I."/>
            <person name="Kropinski A.M."/>
            <person name="Weese S.J."/>
            <person name="Parreira V.R."/>
            <person name="Whitehead A.E."/>
            <person name="Boerlin P."/>
            <person name="Prescott J.F."/>
        </authorList>
    </citation>
    <scope>NUCLEOTIDE SEQUENCE [LARGE SCALE GENOMIC DNA]</scope>
    <source>
        <strain evidence="1 2">JP838</strain>
    </source>
</reference>
<dbReference type="InterPro" id="IPR011004">
    <property type="entry name" value="Trimer_LpxA-like_sf"/>
</dbReference>
<dbReference type="EMBL" id="CP010994">
    <property type="protein sequence ID" value="AMN36165.1"/>
    <property type="molecule type" value="Genomic_DNA"/>
</dbReference>
<proteinExistence type="predicted"/>
<evidence type="ECO:0000313" key="2">
    <source>
        <dbReference type="Proteomes" id="UP000070260"/>
    </source>
</evidence>
<name>A0A127EJP2_CLOPF</name>
<organism evidence="1 2">
    <name type="scientific">Clostridium perfringens</name>
    <dbReference type="NCBI Taxonomy" id="1502"/>
    <lineage>
        <taxon>Bacteria</taxon>
        <taxon>Bacillati</taxon>
        <taxon>Bacillota</taxon>
        <taxon>Clostridia</taxon>
        <taxon>Eubacteriales</taxon>
        <taxon>Clostridiaceae</taxon>
        <taxon>Clostridium</taxon>
    </lineage>
</organism>
<dbReference type="InterPro" id="IPR001451">
    <property type="entry name" value="Hexapep"/>
</dbReference>
<dbReference type="Pfam" id="PF00132">
    <property type="entry name" value="Hexapep"/>
    <property type="match status" value="2"/>
</dbReference>
<evidence type="ECO:0000313" key="1">
    <source>
        <dbReference type="EMBL" id="AMN36165.1"/>
    </source>
</evidence>